<organism evidence="2">
    <name type="scientific">hydrothermal vent metagenome</name>
    <dbReference type="NCBI Taxonomy" id="652676"/>
    <lineage>
        <taxon>unclassified sequences</taxon>
        <taxon>metagenomes</taxon>
        <taxon>ecological metagenomes</taxon>
    </lineage>
</organism>
<keyword evidence="1" id="KW-0175">Coiled coil</keyword>
<name>A0A1W1CBY0_9ZZZZ</name>
<protein>
    <submittedName>
        <fullName evidence="2">Uncharacterized protein</fullName>
    </submittedName>
</protein>
<feature type="coiled-coil region" evidence="1">
    <location>
        <begin position="120"/>
        <end position="181"/>
    </location>
</feature>
<gene>
    <name evidence="2" type="ORF">MNB_SV-6-583</name>
</gene>
<reference evidence="2" key="1">
    <citation type="submission" date="2016-10" db="EMBL/GenBank/DDBJ databases">
        <authorList>
            <person name="de Groot N.N."/>
        </authorList>
    </citation>
    <scope>NUCLEOTIDE SEQUENCE</scope>
</reference>
<accession>A0A1W1CBY0</accession>
<dbReference type="EMBL" id="FPHC01000067">
    <property type="protein sequence ID" value="SFV63225.1"/>
    <property type="molecule type" value="Genomic_DNA"/>
</dbReference>
<evidence type="ECO:0000256" key="1">
    <source>
        <dbReference type="SAM" id="Coils"/>
    </source>
</evidence>
<evidence type="ECO:0000313" key="2">
    <source>
        <dbReference type="EMBL" id="SFV63225.1"/>
    </source>
</evidence>
<sequence>MKNLLILSLLFSITFATDWSREISDITKDATSLWSRATSSSADRDKNDTGQAVYSKKLREEHFDAIWEDVIEKLEKGLSINERMEAAPQSAIFGDDKVSIGREFDDLMDDIINLLLDDNLLNYKDKISKAESRIANLQKSILKYREKKIVAPRESHIKTTKAQYQEKIADAKREIERQESIILDTKLSMSKNFEELGIKLTPEQIDVLLARVDGDDIIQMTLVMDVLKQITTQLLGIMQESSEELTVAKKYYGMHMVLLELVVYIQDKFLHKIEREYLPQIDKIIAHTKSVLLRTKKRISKEDNIKRRNIYYQNYQSQQLTLKTAILYRKNLIDEIKQIKRAKAVSQKNLDLSKNTYETVTLSSDLFKVISSSQDMMKAVMKLQIPTIIPFENIQMKEKYKELTKEIQK</sequence>
<proteinExistence type="predicted"/>
<dbReference type="AlphaFoldDB" id="A0A1W1CBY0"/>